<evidence type="ECO:0000256" key="4">
    <source>
        <dbReference type="ARBA" id="ARBA00022490"/>
    </source>
</evidence>
<dbReference type="InterPro" id="IPR055414">
    <property type="entry name" value="LRR_R13L4/SHOC2-like"/>
</dbReference>
<dbReference type="Gene3D" id="1.10.10.10">
    <property type="entry name" value="Winged helix-like DNA-binding domain superfamily/Winged helix DNA-binding domain"/>
    <property type="match status" value="1"/>
</dbReference>
<feature type="domain" description="Disease resistance R13L4/SHOC-2-like LRR" evidence="13">
    <location>
        <begin position="547"/>
        <end position="855"/>
    </location>
</feature>
<evidence type="ECO:0000313" key="14">
    <source>
        <dbReference type="EMBL" id="KAL0437052.1"/>
    </source>
</evidence>
<dbReference type="SUPFAM" id="SSF52540">
    <property type="entry name" value="P-loop containing nucleoside triphosphate hydrolases"/>
    <property type="match status" value="1"/>
</dbReference>
<keyword evidence="10" id="KW-0067">ATP-binding</keyword>
<comment type="subcellular location">
    <subcellularLocation>
        <location evidence="2">Cytoplasm</location>
    </subcellularLocation>
</comment>
<dbReference type="Gene3D" id="3.80.10.10">
    <property type="entry name" value="Ribonuclease Inhibitor"/>
    <property type="match status" value="1"/>
</dbReference>
<dbReference type="InterPro" id="IPR058922">
    <property type="entry name" value="WHD_DRP"/>
</dbReference>
<reference evidence="14" key="1">
    <citation type="submission" date="2020-06" db="EMBL/GenBank/DDBJ databases">
        <authorList>
            <person name="Li T."/>
            <person name="Hu X."/>
            <person name="Zhang T."/>
            <person name="Song X."/>
            <person name="Zhang H."/>
            <person name="Dai N."/>
            <person name="Sheng W."/>
            <person name="Hou X."/>
            <person name="Wei L."/>
        </authorList>
    </citation>
    <scope>NUCLEOTIDE SEQUENCE</scope>
    <source>
        <strain evidence="14">G02</strain>
        <tissue evidence="14">Leaf</tissue>
    </source>
</reference>
<dbReference type="InterPro" id="IPR002182">
    <property type="entry name" value="NB-ARC"/>
</dbReference>
<feature type="domain" description="Disease resistance protein winged helix" evidence="12">
    <location>
        <begin position="428"/>
        <end position="498"/>
    </location>
</feature>
<keyword evidence="6" id="KW-0381">Hypersensitive response</keyword>
<dbReference type="InterPro" id="IPR032675">
    <property type="entry name" value="LRR_dom_sf"/>
</dbReference>
<dbReference type="GO" id="GO:0051607">
    <property type="term" value="P:defense response to virus"/>
    <property type="evidence" value="ECO:0007669"/>
    <property type="project" value="UniProtKB-ARBA"/>
</dbReference>
<evidence type="ECO:0000256" key="2">
    <source>
        <dbReference type="ARBA" id="ARBA00004496"/>
    </source>
</evidence>
<evidence type="ECO:0000256" key="8">
    <source>
        <dbReference type="ARBA" id="ARBA00022741"/>
    </source>
</evidence>
<keyword evidence="8" id="KW-0547">Nucleotide-binding</keyword>
<evidence type="ECO:0000256" key="5">
    <source>
        <dbReference type="ARBA" id="ARBA00022614"/>
    </source>
</evidence>
<evidence type="ECO:0000256" key="1">
    <source>
        <dbReference type="ARBA" id="ARBA00002074"/>
    </source>
</evidence>
<gene>
    <name evidence="14" type="ORF">Sradi_0413100</name>
</gene>
<organism evidence="14">
    <name type="scientific">Sesamum radiatum</name>
    <name type="common">Black benniseed</name>
    <dbReference type="NCBI Taxonomy" id="300843"/>
    <lineage>
        <taxon>Eukaryota</taxon>
        <taxon>Viridiplantae</taxon>
        <taxon>Streptophyta</taxon>
        <taxon>Embryophyta</taxon>
        <taxon>Tracheophyta</taxon>
        <taxon>Spermatophyta</taxon>
        <taxon>Magnoliopsida</taxon>
        <taxon>eudicotyledons</taxon>
        <taxon>Gunneridae</taxon>
        <taxon>Pentapetalae</taxon>
        <taxon>asterids</taxon>
        <taxon>lamiids</taxon>
        <taxon>Lamiales</taxon>
        <taxon>Pedaliaceae</taxon>
        <taxon>Sesamum</taxon>
    </lineage>
</organism>
<proteinExistence type="inferred from homology"/>
<dbReference type="AlphaFoldDB" id="A0AAW2W5B2"/>
<accession>A0AAW2W5B2</accession>
<dbReference type="Gene3D" id="1.10.8.430">
    <property type="entry name" value="Helical domain of apoptotic protease-activating factors"/>
    <property type="match status" value="1"/>
</dbReference>
<dbReference type="InterPro" id="IPR042197">
    <property type="entry name" value="Apaf_helical"/>
</dbReference>
<keyword evidence="5" id="KW-0433">Leucine-rich repeat</keyword>
<evidence type="ECO:0000256" key="10">
    <source>
        <dbReference type="ARBA" id="ARBA00022840"/>
    </source>
</evidence>
<reference evidence="14" key="2">
    <citation type="journal article" date="2024" name="Plant">
        <title>Genomic evolution and insights into agronomic trait innovations of Sesamum species.</title>
        <authorList>
            <person name="Miao H."/>
            <person name="Wang L."/>
            <person name="Qu L."/>
            <person name="Liu H."/>
            <person name="Sun Y."/>
            <person name="Le M."/>
            <person name="Wang Q."/>
            <person name="Wei S."/>
            <person name="Zheng Y."/>
            <person name="Lin W."/>
            <person name="Duan Y."/>
            <person name="Cao H."/>
            <person name="Xiong S."/>
            <person name="Wang X."/>
            <person name="Wei L."/>
            <person name="Li C."/>
            <person name="Ma Q."/>
            <person name="Ju M."/>
            <person name="Zhao R."/>
            <person name="Li G."/>
            <person name="Mu C."/>
            <person name="Tian Q."/>
            <person name="Mei H."/>
            <person name="Zhang T."/>
            <person name="Gao T."/>
            <person name="Zhang H."/>
        </authorList>
    </citation>
    <scope>NUCLEOTIDE SEQUENCE</scope>
    <source>
        <strain evidence="14">G02</strain>
    </source>
</reference>
<dbReference type="SUPFAM" id="SSF52058">
    <property type="entry name" value="L domain-like"/>
    <property type="match status" value="1"/>
</dbReference>
<evidence type="ECO:0000259" key="13">
    <source>
        <dbReference type="Pfam" id="PF23598"/>
    </source>
</evidence>
<comment type="caution">
    <text evidence="14">The sequence shown here is derived from an EMBL/GenBank/DDBJ whole genome shotgun (WGS) entry which is preliminary data.</text>
</comment>
<sequence length="916" mass="105597">MAAYAALLSLLQTLDNFPRPLQRTTSHLHHKLCCLLLILEDYSRNYLSIKHLDLEAQIRDASHEAQDIIESHISAQLLSKSEDGGLFWKMISGLQDKFFSALYQRETFDYTHQDFDLEFRGCLEKVIDEFDSILEALSKIKDGREEAVRARNSSIASSSRFVASIKSELVGLDQDMMCIKERLTGSLSKLDIISIVGMGGIGKTTLAKNLYNDSLVEYHFDIRAWIVVSQDYDVEKMFMSLLGFTGEAVDEFSDKSIEVLTERLYKNLTGRRYLIVMDDVWTLKVWDDVKRFFPDNNNSSRIILTSRQTEVASYANFGSSIHQMSLLSLDASWDLLRKTVFGEKHCPLTLRKIGQKIAHNCKGLPLAIVVIGGLLSKDNVRQEDWERIGEDVKSAVARHDDDQFMEILSLSYNSLPHHLKACFLYLGVFPEDSEIFVTQLIKLWIAEGFVKSPTPKSLEEVAEDYLKDLVNRSLIQVHKRNHTGEIKTCTIHDMWRELCMRKAHDEKLFQIMNKHNHAFPQGRNDQRRISMHKGIFCRPTNDRDSYVRSLLYFCDRLANKRLVSFTASCGLLRVLDALTIWFYNFPIEVIELVHLRYLAVTYKGERKLPASICKLGNLQSLIVYRGKINFDAHILYLPLSIWRMPQLRHLLFDTSFLPYPFLEKVVKDSVVLENLQTLTGVTNLRCTKEVSAIMPNLKKLGVSYISDCRNKGSSYDFNNFVYLHQLEKLKCLFITKDPLADKPLPINLAFPPNIKKLTLSGCRIPWEKMTAVGSLPNLQVLKLKDHAFEGSIWEPNEGEFIKLKFLLIDGSNLVHWRANDSHFPQLEHLRLSRCFSLEEIPLEIGEIPTLEMLELYKCSPRVKASAMLIQEEQQSMENHGLRVHIKYSLDNKKDSTSLRKVHNRKRVLNYLFKNLR</sequence>
<keyword evidence="9" id="KW-0611">Plant defense</keyword>
<dbReference type="InterPro" id="IPR044974">
    <property type="entry name" value="Disease_R_plants"/>
</dbReference>
<dbReference type="Gene3D" id="3.40.50.300">
    <property type="entry name" value="P-loop containing nucleotide triphosphate hydrolases"/>
    <property type="match status" value="1"/>
</dbReference>
<name>A0AAW2W5B2_SESRA</name>
<keyword evidence="4" id="KW-0963">Cytoplasm</keyword>
<evidence type="ECO:0000259" key="12">
    <source>
        <dbReference type="Pfam" id="PF23559"/>
    </source>
</evidence>
<dbReference type="Pfam" id="PF00931">
    <property type="entry name" value="NB-ARC"/>
    <property type="match status" value="1"/>
</dbReference>
<dbReference type="InterPro" id="IPR027417">
    <property type="entry name" value="P-loop_NTPase"/>
</dbReference>
<dbReference type="Gene3D" id="1.20.5.4130">
    <property type="match status" value="1"/>
</dbReference>
<evidence type="ECO:0000256" key="9">
    <source>
        <dbReference type="ARBA" id="ARBA00022821"/>
    </source>
</evidence>
<dbReference type="PANTHER" id="PTHR23155">
    <property type="entry name" value="DISEASE RESISTANCE PROTEIN RP"/>
    <property type="match status" value="1"/>
</dbReference>
<evidence type="ECO:0000259" key="11">
    <source>
        <dbReference type="Pfam" id="PF00931"/>
    </source>
</evidence>
<dbReference type="InterPro" id="IPR036388">
    <property type="entry name" value="WH-like_DNA-bd_sf"/>
</dbReference>
<dbReference type="Pfam" id="PF23598">
    <property type="entry name" value="LRR_14"/>
    <property type="match status" value="1"/>
</dbReference>
<evidence type="ECO:0000256" key="3">
    <source>
        <dbReference type="ARBA" id="ARBA00008894"/>
    </source>
</evidence>
<dbReference type="PRINTS" id="PR00364">
    <property type="entry name" value="DISEASERSIST"/>
</dbReference>
<feature type="domain" description="NB-ARC" evidence="11">
    <location>
        <begin position="179"/>
        <end position="344"/>
    </location>
</feature>
<dbReference type="FunFam" id="3.40.50.300:FF:001091">
    <property type="entry name" value="Probable disease resistance protein At1g61300"/>
    <property type="match status" value="1"/>
</dbReference>
<keyword evidence="7" id="KW-0677">Repeat</keyword>
<dbReference type="PANTHER" id="PTHR23155:SF1152">
    <property type="entry name" value="AAA+ ATPASE DOMAIN-CONTAINING PROTEIN"/>
    <property type="match status" value="1"/>
</dbReference>
<dbReference type="GO" id="GO:0005737">
    <property type="term" value="C:cytoplasm"/>
    <property type="evidence" value="ECO:0007669"/>
    <property type="project" value="UniProtKB-SubCell"/>
</dbReference>
<comment type="similarity">
    <text evidence="3">Belongs to the disease resistance NB-LRR family.</text>
</comment>
<dbReference type="GO" id="GO:0005524">
    <property type="term" value="F:ATP binding"/>
    <property type="evidence" value="ECO:0007669"/>
    <property type="project" value="UniProtKB-KW"/>
</dbReference>
<dbReference type="EMBL" id="JACGWJ010000002">
    <property type="protein sequence ID" value="KAL0437052.1"/>
    <property type="molecule type" value="Genomic_DNA"/>
</dbReference>
<evidence type="ECO:0000256" key="6">
    <source>
        <dbReference type="ARBA" id="ARBA00022667"/>
    </source>
</evidence>
<dbReference type="Pfam" id="PF23559">
    <property type="entry name" value="WHD_DRP"/>
    <property type="match status" value="1"/>
</dbReference>
<comment type="function">
    <text evidence="1">Confers resistance to late blight (Phytophthora infestans) races carrying the avirulence gene Avr1. Resistance proteins guard the plant against pathogens that contain an appropriate avirulence protein via an indirect interaction with this avirulence protein. That triggers a defense system including the hypersensitive response, which restricts the pathogen growth.</text>
</comment>
<dbReference type="GO" id="GO:0009626">
    <property type="term" value="P:plant-type hypersensitive response"/>
    <property type="evidence" value="ECO:0007669"/>
    <property type="project" value="UniProtKB-KW"/>
</dbReference>
<dbReference type="FunFam" id="1.10.10.10:FF:000322">
    <property type="entry name" value="Probable disease resistance protein At1g63360"/>
    <property type="match status" value="1"/>
</dbReference>
<evidence type="ECO:0000256" key="7">
    <source>
        <dbReference type="ARBA" id="ARBA00022737"/>
    </source>
</evidence>
<protein>
    <submittedName>
        <fullName evidence="14">Late blight resistance proteinR1A-4</fullName>
    </submittedName>
</protein>
<dbReference type="GO" id="GO:0043531">
    <property type="term" value="F:ADP binding"/>
    <property type="evidence" value="ECO:0007669"/>
    <property type="project" value="InterPro"/>
</dbReference>